<reference evidence="4" key="2">
    <citation type="submission" date="2020-04" db="EMBL/GenBank/DDBJ databases">
        <authorList>
            <consortium name="NCBI Genome Project"/>
        </authorList>
    </citation>
    <scope>NUCLEOTIDE SEQUENCE</scope>
    <source>
        <strain evidence="4">CBS 304.34</strain>
    </source>
</reference>
<keyword evidence="1" id="KW-0812">Transmembrane</keyword>
<feature type="transmembrane region" description="Helical" evidence="1">
    <location>
        <begin position="153"/>
        <end position="173"/>
    </location>
</feature>
<keyword evidence="3" id="KW-1185">Reference proteome</keyword>
<keyword evidence="1" id="KW-1133">Transmembrane helix</keyword>
<feature type="non-terminal residue" evidence="2">
    <location>
        <position position="1"/>
    </location>
</feature>
<gene>
    <name evidence="2 4" type="ORF">BDZ99DRAFT_546507</name>
</gene>
<accession>A0A6A6Y4Y7</accession>
<organism evidence="2">
    <name type="scientific">Mytilinidion resinicola</name>
    <dbReference type="NCBI Taxonomy" id="574789"/>
    <lineage>
        <taxon>Eukaryota</taxon>
        <taxon>Fungi</taxon>
        <taxon>Dikarya</taxon>
        <taxon>Ascomycota</taxon>
        <taxon>Pezizomycotina</taxon>
        <taxon>Dothideomycetes</taxon>
        <taxon>Pleosporomycetidae</taxon>
        <taxon>Mytilinidiales</taxon>
        <taxon>Mytilinidiaceae</taxon>
        <taxon>Mytilinidion</taxon>
    </lineage>
</organism>
<keyword evidence="1" id="KW-0472">Membrane</keyword>
<dbReference type="AlphaFoldDB" id="A0A6A6Y4Y7"/>
<name>A0A6A6Y4Y7_9PEZI</name>
<evidence type="ECO:0000313" key="4">
    <source>
        <dbReference type="RefSeq" id="XP_033570840.1"/>
    </source>
</evidence>
<dbReference type="GeneID" id="54467766"/>
<evidence type="ECO:0000313" key="2">
    <source>
        <dbReference type="EMBL" id="KAF2803876.1"/>
    </source>
</evidence>
<feature type="transmembrane region" description="Helical" evidence="1">
    <location>
        <begin position="36"/>
        <end position="62"/>
    </location>
</feature>
<dbReference type="EMBL" id="MU003716">
    <property type="protein sequence ID" value="KAF2803876.1"/>
    <property type="molecule type" value="Genomic_DNA"/>
</dbReference>
<dbReference type="Proteomes" id="UP000504636">
    <property type="component" value="Unplaced"/>
</dbReference>
<reference evidence="4" key="3">
    <citation type="submission" date="2025-04" db="UniProtKB">
        <authorList>
            <consortium name="RefSeq"/>
        </authorList>
    </citation>
    <scope>IDENTIFICATION</scope>
    <source>
        <strain evidence="4">CBS 304.34</strain>
    </source>
</reference>
<evidence type="ECO:0000313" key="3">
    <source>
        <dbReference type="Proteomes" id="UP000504636"/>
    </source>
</evidence>
<proteinExistence type="predicted"/>
<sequence length="226" mass="23227">YLFPLHSSHSRPCSRIRAASDPLIAFFLSDRVTSGVSVAVAVACVNLLAPPVSAIFGIIIAVGRAAGGSRSTLGSGSGSGSDSGWGGVGVFPGGFKVRDLALDKSATREDTSRVRVTTWSSPGAGPWVVTVAMKGNSRSRPGQTGQKGQTTGVWLGAGAVMVVVMVVVMAGQVGMAACAGRTAGPGEARERAVRGGMVVWSFVDTFLIVSYLKEEGEGRVVREESV</sequence>
<evidence type="ECO:0000256" key="1">
    <source>
        <dbReference type="SAM" id="Phobius"/>
    </source>
</evidence>
<reference evidence="2 4" key="1">
    <citation type="journal article" date="2020" name="Stud. Mycol.">
        <title>101 Dothideomycetes genomes: a test case for predicting lifestyles and emergence of pathogens.</title>
        <authorList>
            <person name="Haridas S."/>
            <person name="Albert R."/>
            <person name="Binder M."/>
            <person name="Bloem J."/>
            <person name="Labutti K."/>
            <person name="Salamov A."/>
            <person name="Andreopoulos B."/>
            <person name="Baker S."/>
            <person name="Barry K."/>
            <person name="Bills G."/>
            <person name="Bluhm B."/>
            <person name="Cannon C."/>
            <person name="Castanera R."/>
            <person name="Culley D."/>
            <person name="Daum C."/>
            <person name="Ezra D."/>
            <person name="Gonzalez J."/>
            <person name="Henrissat B."/>
            <person name="Kuo A."/>
            <person name="Liang C."/>
            <person name="Lipzen A."/>
            <person name="Lutzoni F."/>
            <person name="Magnuson J."/>
            <person name="Mondo S."/>
            <person name="Nolan M."/>
            <person name="Ohm R."/>
            <person name="Pangilinan J."/>
            <person name="Park H.-J."/>
            <person name="Ramirez L."/>
            <person name="Alfaro M."/>
            <person name="Sun H."/>
            <person name="Tritt A."/>
            <person name="Yoshinaga Y."/>
            <person name="Zwiers L.-H."/>
            <person name="Turgeon B."/>
            <person name="Goodwin S."/>
            <person name="Spatafora J."/>
            <person name="Crous P."/>
            <person name="Grigoriev I."/>
        </authorList>
    </citation>
    <scope>NUCLEOTIDE SEQUENCE</scope>
    <source>
        <strain evidence="2 4">CBS 304.34</strain>
    </source>
</reference>
<dbReference type="RefSeq" id="XP_033570840.1">
    <property type="nucleotide sequence ID" value="XM_033726873.1"/>
</dbReference>
<protein>
    <submittedName>
        <fullName evidence="2 4">Uncharacterized protein</fullName>
    </submittedName>
</protein>